<dbReference type="Gene3D" id="3.30.429.10">
    <property type="entry name" value="Macrophage Migration Inhibitory Factor"/>
    <property type="match status" value="1"/>
</dbReference>
<dbReference type="EMBL" id="NAJN01000940">
    <property type="protein sequence ID" value="TKA67178.1"/>
    <property type="molecule type" value="Genomic_DNA"/>
</dbReference>
<name>A0A4V5NI34_9PEZI</name>
<sequence>MPLYEVEHICPLTISQQDELAAAITKIHTEKFTAPALFVNVRFTNISEQITYVAGKRRQTNRILAHVRHGPSRTQDDYADLCSKITKVWDATVPLPRHLFNATGKVDVELRAIFVLGDIVAGMEAGFVLPEAGKDVQWFKENIVAFKKKAEDGDDEFQDMVAEIERRGLIKNGS</sequence>
<organism evidence="3 4">
    <name type="scientific">Cryomyces minteri</name>
    <dbReference type="NCBI Taxonomy" id="331657"/>
    <lineage>
        <taxon>Eukaryota</taxon>
        <taxon>Fungi</taxon>
        <taxon>Dikarya</taxon>
        <taxon>Ascomycota</taxon>
        <taxon>Pezizomycotina</taxon>
        <taxon>Dothideomycetes</taxon>
        <taxon>Dothideomycetes incertae sedis</taxon>
        <taxon>Cryomyces</taxon>
    </lineage>
</organism>
<dbReference type="InterPro" id="IPR028116">
    <property type="entry name" value="Cis-CaaD-like"/>
</dbReference>
<evidence type="ECO:0000313" key="4">
    <source>
        <dbReference type="Proteomes" id="UP000308768"/>
    </source>
</evidence>
<reference evidence="3 4" key="1">
    <citation type="submission" date="2017-03" db="EMBL/GenBank/DDBJ databases">
        <title>Genomes of endolithic fungi from Antarctica.</title>
        <authorList>
            <person name="Coleine C."/>
            <person name="Masonjones S."/>
            <person name="Stajich J.E."/>
        </authorList>
    </citation>
    <scope>NUCLEOTIDE SEQUENCE [LARGE SCALE GENOMIC DNA]</scope>
    <source>
        <strain evidence="3 4">CCFEE 5187</strain>
    </source>
</reference>
<feature type="domain" description="Tautomerase cis-CaaD-like" evidence="1">
    <location>
        <begin position="1"/>
        <end position="142"/>
    </location>
</feature>
<evidence type="ECO:0000259" key="1">
    <source>
        <dbReference type="Pfam" id="PF14832"/>
    </source>
</evidence>
<evidence type="ECO:0000313" key="3">
    <source>
        <dbReference type="EMBL" id="TKA72009.1"/>
    </source>
</evidence>
<protein>
    <recommendedName>
        <fullName evidence="1">Tautomerase cis-CaaD-like domain-containing protein</fullName>
    </recommendedName>
</protein>
<keyword evidence="4" id="KW-1185">Reference proteome</keyword>
<comment type="caution">
    <text evidence="3">The sequence shown here is derived from an EMBL/GenBank/DDBJ whole genome shotgun (WGS) entry which is preliminary data.</text>
</comment>
<accession>A0A4V5NI34</accession>
<dbReference type="Proteomes" id="UP000308768">
    <property type="component" value="Unassembled WGS sequence"/>
</dbReference>
<proteinExistence type="predicted"/>
<dbReference type="EMBL" id="NAJN01000528">
    <property type="protein sequence ID" value="TKA72009.1"/>
    <property type="molecule type" value="Genomic_DNA"/>
</dbReference>
<dbReference type="Pfam" id="PF14832">
    <property type="entry name" value="Tautomerase_3"/>
    <property type="match status" value="1"/>
</dbReference>
<dbReference type="AlphaFoldDB" id="A0A4V5NI34"/>
<evidence type="ECO:0000313" key="2">
    <source>
        <dbReference type="EMBL" id="TKA67178.1"/>
    </source>
</evidence>
<dbReference type="InterPro" id="IPR014347">
    <property type="entry name" value="Tautomerase/MIF_sf"/>
</dbReference>
<dbReference type="OrthoDB" id="9981319at2759"/>
<gene>
    <name evidence="3" type="ORF">B0A49_04155</name>
    <name evidence="2" type="ORF">B0A49_08481</name>
</gene>